<dbReference type="OrthoDB" id="3725402at2"/>
<keyword evidence="3" id="KW-1185">Reference proteome</keyword>
<dbReference type="STRING" id="266940.Krad_0272"/>
<evidence type="ECO:0000313" key="2">
    <source>
        <dbReference type="EMBL" id="ABS01762.1"/>
    </source>
</evidence>
<proteinExistence type="predicted"/>
<dbReference type="AlphaFoldDB" id="A6W4M3"/>
<accession>A6W4M3</accession>
<dbReference type="eggNOG" id="ENOG5030QZ3">
    <property type="taxonomic scope" value="Bacteria"/>
</dbReference>
<protein>
    <recommendedName>
        <fullName evidence="4">DUF4194 domain-containing protein</fullName>
    </recommendedName>
</protein>
<evidence type="ECO:0008006" key="4">
    <source>
        <dbReference type="Google" id="ProtNLM"/>
    </source>
</evidence>
<gene>
    <name evidence="2" type="ordered locus">Krad_0272</name>
</gene>
<dbReference type="KEGG" id="kra:Krad_0272"/>
<dbReference type="InterPro" id="IPR025449">
    <property type="entry name" value="JetB"/>
</dbReference>
<organism evidence="2 3">
    <name type="scientific">Kineococcus radiotolerans (strain ATCC BAA-149 / DSM 14245 / SRS30216)</name>
    <dbReference type="NCBI Taxonomy" id="266940"/>
    <lineage>
        <taxon>Bacteria</taxon>
        <taxon>Bacillati</taxon>
        <taxon>Actinomycetota</taxon>
        <taxon>Actinomycetes</taxon>
        <taxon>Kineosporiales</taxon>
        <taxon>Kineosporiaceae</taxon>
        <taxon>Kineococcus</taxon>
    </lineage>
</organism>
<evidence type="ECO:0000256" key="1">
    <source>
        <dbReference type="SAM" id="MobiDB-lite"/>
    </source>
</evidence>
<evidence type="ECO:0000313" key="3">
    <source>
        <dbReference type="Proteomes" id="UP000001116"/>
    </source>
</evidence>
<name>A6W4M3_KINRD</name>
<dbReference type="RefSeq" id="WP_012085415.1">
    <property type="nucleotide sequence ID" value="NC_009664.2"/>
</dbReference>
<dbReference type="HOGENOM" id="CLU_085940_1_1_11"/>
<feature type="region of interest" description="Disordered" evidence="1">
    <location>
        <begin position="1"/>
        <end position="38"/>
    </location>
</feature>
<dbReference type="EMBL" id="CP000750">
    <property type="protein sequence ID" value="ABS01762.1"/>
    <property type="molecule type" value="Genomic_DNA"/>
</dbReference>
<dbReference type="Pfam" id="PF13835">
    <property type="entry name" value="DUF4194"/>
    <property type="match status" value="1"/>
</dbReference>
<reference evidence="3" key="1">
    <citation type="journal article" date="2008" name="PLoS ONE">
        <title>Survival in nuclear waste, extreme resistance, and potential applications gleaned from the genome sequence of Kineococcus radiotolerans SRS30216.</title>
        <authorList>
            <person name="Bagwell C.E."/>
            <person name="Bhat S."/>
            <person name="Hawkins G.M."/>
            <person name="Smith B.W."/>
            <person name="Biswas T."/>
            <person name="Hoover T.R."/>
            <person name="Saunders E."/>
            <person name="Han C.S."/>
            <person name="Tsodikov O.V."/>
            <person name="Shimkets L.J."/>
        </authorList>
    </citation>
    <scope>NUCLEOTIDE SEQUENCE [LARGE SCALE GENOMIC DNA]</scope>
    <source>
        <strain evidence="3">ATCC BAA-149 / DSM 14245 / SRS30216</strain>
    </source>
</reference>
<feature type="compositionally biased region" description="Acidic residues" evidence="1">
    <location>
        <begin position="8"/>
        <end position="17"/>
    </location>
</feature>
<dbReference type="Proteomes" id="UP000001116">
    <property type="component" value="Chromosome"/>
</dbReference>
<sequence>MSTPDERTDGDDLDAADALDPASAGEDPAALDEEGLFTGDTGTLPRAVRTVLVQLLKRRYLSAERHPRSWRVLVENQRALRSRLNDVFLDLVVDQDHQVAYKQQAVSRTGQQRFPTLLHDQPWSREETALLICLRRLARSRSASGEGAVFVDREELLQEVAHFRPLDSTNHVRDEQSAAAGVDSLVRQEVLLETGTENRYRVSPILEVLLPVDVVQRIAARLGAGAPAGDAAEDVAGDVVGEPA</sequence>